<sequence>MTPAVRDAIRARADEAASAAIAEQVDGPSGLDAEPELHYGSVDEFVREYLRHVYRRQINGQHRCWAGRWWEYDEAVIRLEALWRSWEHLRQDPATGMSVWWRDHADHHMAMLMDPAGPFSTATEGAENTARKGEPLPYV</sequence>
<evidence type="ECO:0000256" key="1">
    <source>
        <dbReference type="SAM" id="MobiDB-lite"/>
    </source>
</evidence>
<evidence type="ECO:0000313" key="2">
    <source>
        <dbReference type="EMBL" id="HIZ36377.1"/>
    </source>
</evidence>
<reference evidence="2" key="1">
    <citation type="journal article" date="2021" name="PeerJ">
        <title>Extensive microbial diversity within the chicken gut microbiome revealed by metagenomics and culture.</title>
        <authorList>
            <person name="Gilroy R."/>
            <person name="Ravi A."/>
            <person name="Getino M."/>
            <person name="Pursley I."/>
            <person name="Horton D.L."/>
            <person name="Alikhan N.F."/>
            <person name="Baker D."/>
            <person name="Gharbi K."/>
            <person name="Hall N."/>
            <person name="Watson M."/>
            <person name="Adriaenssens E.M."/>
            <person name="Foster-Nyarko E."/>
            <person name="Jarju S."/>
            <person name="Secka A."/>
            <person name="Antonio M."/>
            <person name="Oren A."/>
            <person name="Chaudhuri R.R."/>
            <person name="La Ragione R."/>
            <person name="Hildebrand F."/>
            <person name="Pallen M.J."/>
        </authorList>
    </citation>
    <scope>NUCLEOTIDE SEQUENCE</scope>
    <source>
        <strain evidence="2">ChiGjej4B4-7305</strain>
    </source>
</reference>
<dbReference type="Proteomes" id="UP000824037">
    <property type="component" value="Unassembled WGS sequence"/>
</dbReference>
<feature type="compositionally biased region" description="Basic and acidic residues" evidence="1">
    <location>
        <begin position="129"/>
        <end position="139"/>
    </location>
</feature>
<accession>A0A9D2EFI8</accession>
<dbReference type="Pfam" id="PF16259">
    <property type="entry name" value="DUF4913"/>
    <property type="match status" value="1"/>
</dbReference>
<name>A0A9D2EFI8_9MICO</name>
<organism evidence="2 3">
    <name type="scientific">Candidatus Ruania gallistercoris</name>
    <dbReference type="NCBI Taxonomy" id="2838746"/>
    <lineage>
        <taxon>Bacteria</taxon>
        <taxon>Bacillati</taxon>
        <taxon>Actinomycetota</taxon>
        <taxon>Actinomycetes</taxon>
        <taxon>Micrococcales</taxon>
        <taxon>Ruaniaceae</taxon>
        <taxon>Ruania</taxon>
    </lineage>
</organism>
<dbReference type="EMBL" id="DXBY01000196">
    <property type="protein sequence ID" value="HIZ36377.1"/>
    <property type="molecule type" value="Genomic_DNA"/>
</dbReference>
<dbReference type="AlphaFoldDB" id="A0A9D2EFI8"/>
<reference evidence="2" key="2">
    <citation type="submission" date="2021-04" db="EMBL/GenBank/DDBJ databases">
        <authorList>
            <person name="Gilroy R."/>
        </authorList>
    </citation>
    <scope>NUCLEOTIDE SEQUENCE</scope>
    <source>
        <strain evidence="2">ChiGjej4B4-7305</strain>
    </source>
</reference>
<comment type="caution">
    <text evidence="2">The sequence shown here is derived from an EMBL/GenBank/DDBJ whole genome shotgun (WGS) entry which is preliminary data.</text>
</comment>
<evidence type="ECO:0000313" key="3">
    <source>
        <dbReference type="Proteomes" id="UP000824037"/>
    </source>
</evidence>
<protein>
    <submittedName>
        <fullName evidence="2">DUF4913 domain-containing protein</fullName>
    </submittedName>
</protein>
<dbReference type="InterPro" id="IPR032584">
    <property type="entry name" value="DUF4913"/>
</dbReference>
<feature type="region of interest" description="Disordered" evidence="1">
    <location>
        <begin position="118"/>
        <end position="139"/>
    </location>
</feature>
<proteinExistence type="predicted"/>
<gene>
    <name evidence="2" type="ORF">H9815_11410</name>
</gene>
<feature type="non-terminal residue" evidence="2">
    <location>
        <position position="139"/>
    </location>
</feature>